<dbReference type="AlphaFoldDB" id="A0A0C3BVY9"/>
<gene>
    <name evidence="3" type="ORF">M413DRAFT_79321</name>
</gene>
<reference evidence="3 4" key="1">
    <citation type="submission" date="2014-04" db="EMBL/GenBank/DDBJ databases">
        <authorList>
            <consortium name="DOE Joint Genome Institute"/>
            <person name="Kuo A."/>
            <person name="Gay G."/>
            <person name="Dore J."/>
            <person name="Kohler A."/>
            <person name="Nagy L.G."/>
            <person name="Floudas D."/>
            <person name="Copeland A."/>
            <person name="Barry K.W."/>
            <person name="Cichocki N."/>
            <person name="Veneault-Fourrey C."/>
            <person name="LaButti K."/>
            <person name="Lindquist E.A."/>
            <person name="Lipzen A."/>
            <person name="Lundell T."/>
            <person name="Morin E."/>
            <person name="Murat C."/>
            <person name="Sun H."/>
            <person name="Tunlid A."/>
            <person name="Henrissat B."/>
            <person name="Grigoriev I.V."/>
            <person name="Hibbett D.S."/>
            <person name="Martin F."/>
            <person name="Nordberg H.P."/>
            <person name="Cantor M.N."/>
            <person name="Hua S.X."/>
        </authorList>
    </citation>
    <scope>NUCLEOTIDE SEQUENCE [LARGE SCALE GENOMIC DNA]</scope>
    <source>
        <strain evidence="4">h7</strain>
    </source>
</reference>
<sequence length="147" mass="15668">MLDINVLGSFNVAQAVAQSIIDSEKIDEELQGDSGCIVMTSSYVSTDGQSGSVGYTASKGAISAMVLPMARDLARYKIRVNAIAAGVFLTPINSAFVTEATCCGEYPRRPGRPEEFSHLVQSLFENEMMNGAVVRQDAALRGAISIE</sequence>
<dbReference type="InterPro" id="IPR002347">
    <property type="entry name" value="SDR_fam"/>
</dbReference>
<dbReference type="GO" id="GO:0006631">
    <property type="term" value="P:fatty acid metabolic process"/>
    <property type="evidence" value="ECO:0007669"/>
    <property type="project" value="TreeGrafter"/>
</dbReference>
<protein>
    <submittedName>
        <fullName evidence="3">Uncharacterized protein</fullName>
    </submittedName>
</protein>
<evidence type="ECO:0000313" key="4">
    <source>
        <dbReference type="Proteomes" id="UP000053424"/>
    </source>
</evidence>
<dbReference type="Proteomes" id="UP000053424">
    <property type="component" value="Unassembled WGS sequence"/>
</dbReference>
<dbReference type="PROSITE" id="PS00061">
    <property type="entry name" value="ADH_SHORT"/>
    <property type="match status" value="1"/>
</dbReference>
<dbReference type="InterPro" id="IPR036291">
    <property type="entry name" value="NAD(P)-bd_dom_sf"/>
</dbReference>
<dbReference type="GO" id="GO:0008210">
    <property type="term" value="P:estrogen metabolic process"/>
    <property type="evidence" value="ECO:0007669"/>
    <property type="project" value="TreeGrafter"/>
</dbReference>
<dbReference type="OrthoDB" id="3819888at2759"/>
<organism evidence="3 4">
    <name type="scientific">Hebeloma cylindrosporum</name>
    <dbReference type="NCBI Taxonomy" id="76867"/>
    <lineage>
        <taxon>Eukaryota</taxon>
        <taxon>Fungi</taxon>
        <taxon>Dikarya</taxon>
        <taxon>Basidiomycota</taxon>
        <taxon>Agaricomycotina</taxon>
        <taxon>Agaricomycetes</taxon>
        <taxon>Agaricomycetidae</taxon>
        <taxon>Agaricales</taxon>
        <taxon>Agaricineae</taxon>
        <taxon>Hymenogastraceae</taxon>
        <taxon>Hebeloma</taxon>
    </lineage>
</organism>
<dbReference type="STRING" id="686832.A0A0C3BVY9"/>
<proteinExistence type="predicted"/>
<dbReference type="GO" id="GO:0004303">
    <property type="term" value="F:estradiol 17-beta-dehydrogenase [NAD(P)+] activity"/>
    <property type="evidence" value="ECO:0007669"/>
    <property type="project" value="TreeGrafter"/>
</dbReference>
<dbReference type="PRINTS" id="PR00081">
    <property type="entry name" value="GDHRDH"/>
</dbReference>
<keyword evidence="2" id="KW-0560">Oxidoreductase</keyword>
<name>A0A0C3BVY9_HEBCY</name>
<evidence type="ECO:0000256" key="2">
    <source>
        <dbReference type="ARBA" id="ARBA00023002"/>
    </source>
</evidence>
<evidence type="ECO:0000256" key="1">
    <source>
        <dbReference type="ARBA" id="ARBA00022857"/>
    </source>
</evidence>
<dbReference type="InterPro" id="IPR020904">
    <property type="entry name" value="Sc_DH/Rdtase_CS"/>
</dbReference>
<accession>A0A0C3BVY9</accession>
<dbReference type="GO" id="GO:0008209">
    <property type="term" value="P:androgen metabolic process"/>
    <property type="evidence" value="ECO:0007669"/>
    <property type="project" value="TreeGrafter"/>
</dbReference>
<evidence type="ECO:0000313" key="3">
    <source>
        <dbReference type="EMBL" id="KIM35561.1"/>
    </source>
</evidence>
<keyword evidence="4" id="KW-1185">Reference proteome</keyword>
<dbReference type="SUPFAM" id="SSF51735">
    <property type="entry name" value="NAD(P)-binding Rossmann-fold domains"/>
    <property type="match status" value="1"/>
</dbReference>
<dbReference type="Gene3D" id="3.40.50.720">
    <property type="entry name" value="NAD(P)-binding Rossmann-like Domain"/>
    <property type="match status" value="1"/>
</dbReference>
<dbReference type="PANTHER" id="PTHR43658">
    <property type="entry name" value="SHORT-CHAIN DEHYDROGENASE/REDUCTASE"/>
    <property type="match status" value="1"/>
</dbReference>
<keyword evidence="1" id="KW-0521">NADP</keyword>
<dbReference type="GO" id="GO:0005739">
    <property type="term" value="C:mitochondrion"/>
    <property type="evidence" value="ECO:0007669"/>
    <property type="project" value="TreeGrafter"/>
</dbReference>
<dbReference type="HOGENOM" id="CLU_010194_42_6_1"/>
<dbReference type="EMBL" id="KN831818">
    <property type="protein sequence ID" value="KIM35561.1"/>
    <property type="molecule type" value="Genomic_DNA"/>
</dbReference>
<dbReference type="Pfam" id="PF00106">
    <property type="entry name" value="adh_short"/>
    <property type="match status" value="1"/>
</dbReference>
<dbReference type="PANTHER" id="PTHR43658:SF8">
    <property type="entry name" value="17-BETA-HYDROXYSTEROID DEHYDROGENASE 14-RELATED"/>
    <property type="match status" value="1"/>
</dbReference>
<reference evidence="4" key="2">
    <citation type="submission" date="2015-01" db="EMBL/GenBank/DDBJ databases">
        <title>Evolutionary Origins and Diversification of the Mycorrhizal Mutualists.</title>
        <authorList>
            <consortium name="DOE Joint Genome Institute"/>
            <consortium name="Mycorrhizal Genomics Consortium"/>
            <person name="Kohler A."/>
            <person name="Kuo A."/>
            <person name="Nagy L.G."/>
            <person name="Floudas D."/>
            <person name="Copeland A."/>
            <person name="Barry K.W."/>
            <person name="Cichocki N."/>
            <person name="Veneault-Fourrey C."/>
            <person name="LaButti K."/>
            <person name="Lindquist E.A."/>
            <person name="Lipzen A."/>
            <person name="Lundell T."/>
            <person name="Morin E."/>
            <person name="Murat C."/>
            <person name="Riley R."/>
            <person name="Ohm R."/>
            <person name="Sun H."/>
            <person name="Tunlid A."/>
            <person name="Henrissat B."/>
            <person name="Grigoriev I.V."/>
            <person name="Hibbett D.S."/>
            <person name="Martin F."/>
        </authorList>
    </citation>
    <scope>NUCLEOTIDE SEQUENCE [LARGE SCALE GENOMIC DNA]</scope>
    <source>
        <strain evidence="4">h7</strain>
    </source>
</reference>